<dbReference type="Pfam" id="PF00168">
    <property type="entry name" value="C2"/>
    <property type="match status" value="1"/>
</dbReference>
<dbReference type="CDD" id="cd00030">
    <property type="entry name" value="C2"/>
    <property type="match status" value="1"/>
</dbReference>
<comment type="caution">
    <text evidence="2">The sequence shown here is derived from an EMBL/GenBank/DDBJ whole genome shotgun (WGS) entry which is preliminary data.</text>
</comment>
<dbReference type="OrthoDB" id="443503at2759"/>
<dbReference type="InterPro" id="IPR035892">
    <property type="entry name" value="C2_domain_sf"/>
</dbReference>
<dbReference type="Proteomes" id="UP000604046">
    <property type="component" value="Unassembled WGS sequence"/>
</dbReference>
<dbReference type="SUPFAM" id="SSF49562">
    <property type="entry name" value="C2 domain (Calcium/lipid-binding domain, CaLB)"/>
    <property type="match status" value="1"/>
</dbReference>
<evidence type="ECO:0000313" key="2">
    <source>
        <dbReference type="EMBL" id="CAE7562110.1"/>
    </source>
</evidence>
<dbReference type="GO" id="GO:0010628">
    <property type="term" value="P:positive regulation of gene expression"/>
    <property type="evidence" value="ECO:0007669"/>
    <property type="project" value="TreeGrafter"/>
</dbReference>
<name>A0A812UAC0_9DINO</name>
<dbReference type="InterPro" id="IPR000008">
    <property type="entry name" value="C2_dom"/>
</dbReference>
<accession>A0A812UAC0</accession>
<dbReference type="EMBL" id="CAJNDS010002673">
    <property type="protein sequence ID" value="CAE7562110.1"/>
    <property type="molecule type" value="Genomic_DNA"/>
</dbReference>
<evidence type="ECO:0000259" key="1">
    <source>
        <dbReference type="PROSITE" id="PS50004"/>
    </source>
</evidence>
<sequence length="135" mass="15346">MPHFPAVQVEAYLKLHIISQKRDMQGLAPFHNQRKVAKGGMQYKLEVCMVSADGLRSADWMSQSSDPYCICKVKGKGTTSIRTKVVSKDLNPVWQHKEVIEDFYHGDALLFTVKDSDKIKHDDTLGSVQLQRPSW</sequence>
<evidence type="ECO:0000313" key="3">
    <source>
        <dbReference type="Proteomes" id="UP000604046"/>
    </source>
</evidence>
<gene>
    <name evidence="2" type="primary">Rasal1</name>
    <name evidence="2" type="ORF">SNAT2548_LOCUS31733</name>
</gene>
<proteinExistence type="predicted"/>
<dbReference type="PROSITE" id="PS50004">
    <property type="entry name" value="C2"/>
    <property type="match status" value="1"/>
</dbReference>
<dbReference type="SMART" id="SM00239">
    <property type="entry name" value="C2"/>
    <property type="match status" value="1"/>
</dbReference>
<organism evidence="2 3">
    <name type="scientific">Symbiodinium natans</name>
    <dbReference type="NCBI Taxonomy" id="878477"/>
    <lineage>
        <taxon>Eukaryota</taxon>
        <taxon>Sar</taxon>
        <taxon>Alveolata</taxon>
        <taxon>Dinophyceae</taxon>
        <taxon>Suessiales</taxon>
        <taxon>Symbiodiniaceae</taxon>
        <taxon>Symbiodinium</taxon>
    </lineage>
</organism>
<reference evidence="2" key="1">
    <citation type="submission" date="2021-02" db="EMBL/GenBank/DDBJ databases">
        <authorList>
            <person name="Dougan E. K."/>
            <person name="Rhodes N."/>
            <person name="Thang M."/>
            <person name="Chan C."/>
        </authorList>
    </citation>
    <scope>NUCLEOTIDE SEQUENCE</scope>
</reference>
<keyword evidence="3" id="KW-1185">Reference proteome</keyword>
<dbReference type="Gene3D" id="2.60.40.150">
    <property type="entry name" value="C2 domain"/>
    <property type="match status" value="1"/>
</dbReference>
<protein>
    <submittedName>
        <fullName evidence="2">Rasal1 protein</fullName>
    </submittedName>
</protein>
<feature type="domain" description="C2" evidence="1">
    <location>
        <begin position="24"/>
        <end position="135"/>
    </location>
</feature>
<dbReference type="PANTHER" id="PTHR47800:SF5">
    <property type="entry name" value="FER-1-LIKE PROTEIN 6"/>
    <property type="match status" value="1"/>
</dbReference>
<dbReference type="PANTHER" id="PTHR47800">
    <property type="entry name" value="C2 DOMAIN-CONTAINING PROTEIN"/>
    <property type="match status" value="1"/>
</dbReference>
<dbReference type="AlphaFoldDB" id="A0A812UAC0"/>